<keyword evidence="3" id="KW-1185">Reference proteome</keyword>
<dbReference type="AlphaFoldDB" id="A0A9X3E2W5"/>
<accession>A0A9X3E2W5</accession>
<proteinExistence type="predicted"/>
<keyword evidence="1" id="KW-0732">Signal</keyword>
<name>A0A9X3E2W5_9HYPH</name>
<dbReference type="Proteomes" id="UP001144805">
    <property type="component" value="Unassembled WGS sequence"/>
</dbReference>
<dbReference type="RefSeq" id="WP_266337751.1">
    <property type="nucleotide sequence ID" value="NZ_JAPKNK010000002.1"/>
</dbReference>
<sequence length="160" mass="16540">MTTMMKTSLIASALMLAPPAAQAQNKPVAPPLMVSAGKCDKLVVAGKDATKQCRNEVASQPMPGGAVMFIFTQGKTLIGFTGDATKLSGDKKTGIAGLPVVDVNIRSGKEPKILHATEGLCKFSDPYSGKPAIVTCTAKTAEGTFTGSFKSNGKPPKAQQ</sequence>
<evidence type="ECO:0000313" key="3">
    <source>
        <dbReference type="Proteomes" id="UP001144805"/>
    </source>
</evidence>
<protein>
    <submittedName>
        <fullName evidence="2">Uncharacterized protein</fullName>
    </submittedName>
</protein>
<feature type="signal peptide" evidence="1">
    <location>
        <begin position="1"/>
        <end position="23"/>
    </location>
</feature>
<evidence type="ECO:0000256" key="1">
    <source>
        <dbReference type="SAM" id="SignalP"/>
    </source>
</evidence>
<gene>
    <name evidence="2" type="ORF">OSH07_06235</name>
</gene>
<reference evidence="2" key="1">
    <citation type="submission" date="2022-11" db="EMBL/GenBank/DDBJ databases">
        <title>Biodiversity and phylogenetic relationships of bacteria.</title>
        <authorList>
            <person name="Machado R.A.R."/>
            <person name="Bhat A."/>
            <person name="Loulou A."/>
            <person name="Kallel S."/>
        </authorList>
    </citation>
    <scope>NUCLEOTIDE SEQUENCE</scope>
    <source>
        <strain evidence="2">K-TC2</strain>
    </source>
</reference>
<organism evidence="2 3">
    <name type="scientific">Kaistia nematophila</name>
    <dbReference type="NCBI Taxonomy" id="2994654"/>
    <lineage>
        <taxon>Bacteria</taxon>
        <taxon>Pseudomonadati</taxon>
        <taxon>Pseudomonadota</taxon>
        <taxon>Alphaproteobacteria</taxon>
        <taxon>Hyphomicrobiales</taxon>
        <taxon>Kaistiaceae</taxon>
        <taxon>Kaistia</taxon>
    </lineage>
</organism>
<evidence type="ECO:0000313" key="2">
    <source>
        <dbReference type="EMBL" id="MCX5568783.1"/>
    </source>
</evidence>
<comment type="caution">
    <text evidence="2">The sequence shown here is derived from an EMBL/GenBank/DDBJ whole genome shotgun (WGS) entry which is preliminary data.</text>
</comment>
<feature type="chain" id="PRO_5040973850" evidence="1">
    <location>
        <begin position="24"/>
        <end position="160"/>
    </location>
</feature>
<dbReference type="EMBL" id="JAPKNK010000002">
    <property type="protein sequence ID" value="MCX5568783.1"/>
    <property type="molecule type" value="Genomic_DNA"/>
</dbReference>